<organism evidence="4 5">
    <name type="scientific">Streptomyces poonensis</name>
    <dbReference type="NCBI Taxonomy" id="68255"/>
    <lineage>
        <taxon>Bacteria</taxon>
        <taxon>Bacillati</taxon>
        <taxon>Actinomycetota</taxon>
        <taxon>Actinomycetes</taxon>
        <taxon>Kitasatosporales</taxon>
        <taxon>Streptomycetaceae</taxon>
        <taxon>Streptomyces</taxon>
    </lineage>
</organism>
<dbReference type="AlphaFoldDB" id="A0A918P9Z1"/>
<name>A0A918P9Z1_9ACTN</name>
<feature type="chain" id="PRO_5038700628" description="DUF4232 domain-containing protein" evidence="2">
    <location>
        <begin position="24"/>
        <end position="223"/>
    </location>
</feature>
<protein>
    <recommendedName>
        <fullName evidence="3">DUF4232 domain-containing protein</fullName>
    </recommendedName>
</protein>
<feature type="signal peptide" evidence="2">
    <location>
        <begin position="1"/>
        <end position="23"/>
    </location>
</feature>
<dbReference type="Proteomes" id="UP000622166">
    <property type="component" value="Unassembled WGS sequence"/>
</dbReference>
<feature type="domain" description="DUF4232" evidence="3">
    <location>
        <begin position="94"/>
        <end position="211"/>
    </location>
</feature>
<evidence type="ECO:0000313" key="5">
    <source>
        <dbReference type="Proteomes" id="UP000622166"/>
    </source>
</evidence>
<keyword evidence="2" id="KW-0732">Signal</keyword>
<evidence type="ECO:0000259" key="3">
    <source>
        <dbReference type="Pfam" id="PF14016"/>
    </source>
</evidence>
<reference evidence="4" key="1">
    <citation type="journal article" date="2014" name="Int. J. Syst. Evol. Microbiol.">
        <title>Complete genome sequence of Corynebacterium casei LMG S-19264T (=DSM 44701T), isolated from a smear-ripened cheese.</title>
        <authorList>
            <consortium name="US DOE Joint Genome Institute (JGI-PGF)"/>
            <person name="Walter F."/>
            <person name="Albersmeier A."/>
            <person name="Kalinowski J."/>
            <person name="Ruckert C."/>
        </authorList>
    </citation>
    <scope>NUCLEOTIDE SEQUENCE</scope>
    <source>
        <strain evidence="4">JCM 4815</strain>
    </source>
</reference>
<keyword evidence="5" id="KW-1185">Reference proteome</keyword>
<feature type="region of interest" description="Disordered" evidence="1">
    <location>
        <begin position="39"/>
        <end position="93"/>
    </location>
</feature>
<dbReference type="Pfam" id="PF14016">
    <property type="entry name" value="DUF4232"/>
    <property type="match status" value="1"/>
</dbReference>
<evidence type="ECO:0000313" key="4">
    <source>
        <dbReference type="EMBL" id="GGY93544.1"/>
    </source>
</evidence>
<reference evidence="4" key="2">
    <citation type="submission" date="2020-09" db="EMBL/GenBank/DDBJ databases">
        <authorList>
            <person name="Sun Q."/>
            <person name="Ohkuma M."/>
        </authorList>
    </citation>
    <scope>NUCLEOTIDE SEQUENCE</scope>
    <source>
        <strain evidence="4">JCM 4815</strain>
    </source>
</reference>
<evidence type="ECO:0000256" key="1">
    <source>
        <dbReference type="SAM" id="MobiDB-lite"/>
    </source>
</evidence>
<proteinExistence type="predicted"/>
<accession>A0A918P9Z1</accession>
<dbReference type="EMBL" id="BMVW01000001">
    <property type="protein sequence ID" value="GGY93544.1"/>
    <property type="molecule type" value="Genomic_DNA"/>
</dbReference>
<comment type="caution">
    <text evidence="4">The sequence shown here is derived from an EMBL/GenBank/DDBJ whole genome shotgun (WGS) entry which is preliminary data.</text>
</comment>
<gene>
    <name evidence="4" type="ORF">GCM10010365_10230</name>
</gene>
<dbReference type="InterPro" id="IPR025326">
    <property type="entry name" value="DUF4232"/>
</dbReference>
<evidence type="ECO:0000256" key="2">
    <source>
        <dbReference type="SAM" id="SignalP"/>
    </source>
</evidence>
<dbReference type="RefSeq" id="WP_189855599.1">
    <property type="nucleotide sequence ID" value="NZ_BMVW01000001.1"/>
</dbReference>
<dbReference type="PROSITE" id="PS51257">
    <property type="entry name" value="PROKAR_LIPOPROTEIN"/>
    <property type="match status" value="1"/>
</dbReference>
<feature type="compositionally biased region" description="Low complexity" evidence="1">
    <location>
        <begin position="55"/>
        <end position="77"/>
    </location>
</feature>
<sequence length="223" mass="21933">MMNRRLRAALVATAAVTAGFLMTACDEGTAGAAGAAPVAAADSGTDSGKGGSEPTADSGSASTSGSSTKATEATEVTEVTEAEAGDKSGYGQSCGTNDLSWSAKEMTQAGGYYQVSVKAKPGITCVLPGGLPVIAFGSGGTQAGPAEQVVGEEITLSGGTTVYAGVSPKSTSGDGGTEYSTVIVSVTGDDPNPVSLKVGSVLVDQPLVTNWHTDPQDAVPFTS</sequence>